<comment type="caution">
    <text evidence="2">The sequence shown here is derived from an EMBL/GenBank/DDBJ whole genome shotgun (WGS) entry which is preliminary data.</text>
</comment>
<evidence type="ECO:0000313" key="3">
    <source>
        <dbReference type="Proteomes" id="UP000032900"/>
    </source>
</evidence>
<evidence type="ECO:0000256" key="1">
    <source>
        <dbReference type="SAM" id="Phobius"/>
    </source>
</evidence>
<gene>
    <name evidence="2" type="ORF">JCM15548_1456</name>
</gene>
<reference evidence="2 3" key="1">
    <citation type="journal article" date="2015" name="Microbes Environ.">
        <title>Distribution and evolution of nitrogen fixation genes in the phylum bacteroidetes.</title>
        <authorList>
            <person name="Inoue J."/>
            <person name="Oshima K."/>
            <person name="Suda W."/>
            <person name="Sakamoto M."/>
            <person name="Iino T."/>
            <person name="Noda S."/>
            <person name="Hongoh Y."/>
            <person name="Hattori M."/>
            <person name="Ohkuma M."/>
        </authorList>
    </citation>
    <scope>NUCLEOTIDE SEQUENCE [LARGE SCALE GENOMIC DNA]</scope>
    <source>
        <strain evidence="2">JCM 15548</strain>
    </source>
</reference>
<dbReference type="OrthoDB" id="1121314at2"/>
<name>A0A0E9LTB8_9BACT</name>
<evidence type="ECO:0000313" key="2">
    <source>
        <dbReference type="EMBL" id="GAO28371.1"/>
    </source>
</evidence>
<dbReference type="AlphaFoldDB" id="A0A0E9LTB8"/>
<keyword evidence="1" id="KW-1133">Transmembrane helix</keyword>
<protein>
    <submittedName>
        <fullName evidence="2">Uncharacterized protein</fullName>
    </submittedName>
</protein>
<keyword evidence="1" id="KW-0472">Membrane</keyword>
<dbReference type="Proteomes" id="UP000032900">
    <property type="component" value="Unassembled WGS sequence"/>
</dbReference>
<dbReference type="RefSeq" id="WP_062122191.1">
    <property type="nucleotide sequence ID" value="NZ_BAZW01000002.1"/>
</dbReference>
<feature type="transmembrane region" description="Helical" evidence="1">
    <location>
        <begin position="47"/>
        <end position="66"/>
    </location>
</feature>
<keyword evidence="1" id="KW-0812">Transmembrane</keyword>
<keyword evidence="3" id="KW-1185">Reference proteome</keyword>
<feature type="transmembrane region" description="Helical" evidence="1">
    <location>
        <begin position="123"/>
        <end position="147"/>
    </location>
</feature>
<accession>A0A0E9LTB8</accession>
<organism evidence="2 3">
    <name type="scientific">Geofilum rubicundum JCM 15548</name>
    <dbReference type="NCBI Taxonomy" id="1236989"/>
    <lineage>
        <taxon>Bacteria</taxon>
        <taxon>Pseudomonadati</taxon>
        <taxon>Bacteroidota</taxon>
        <taxon>Bacteroidia</taxon>
        <taxon>Marinilabiliales</taxon>
        <taxon>Marinilabiliaceae</taxon>
        <taxon>Geofilum</taxon>
    </lineage>
</organism>
<sequence length="211" mass="23541">MRRRHHKVVARFLQWGLSLAALAYITWRLIQFKDWELFFDTLYHQRWPLTGLLCLQLMLAVINIALESAKWRQLSGAIVHQSWHNTLYQVVKGIQTGMITPARAGEPVVKGLLLRSGLRTKGFLLSATGSIIQNVVLMLGGLAGIILTQNLTAADNTIFANLQKGILEYSLITTLQSPSWPSSCTSWPAYLRAGPSSGNYWPISGPLVNWA</sequence>
<proteinExistence type="predicted"/>
<dbReference type="EMBL" id="BAZW01000002">
    <property type="protein sequence ID" value="GAO28371.1"/>
    <property type="molecule type" value="Genomic_DNA"/>
</dbReference>
<dbReference type="STRING" id="1236989.JCM15548_1456"/>